<comment type="similarity">
    <text evidence="7">Belongs to the binding-protein-dependent transport system permease family.</text>
</comment>
<keyword evidence="6 7" id="KW-0472">Membrane</keyword>
<feature type="transmembrane region" description="Helical" evidence="7">
    <location>
        <begin position="99"/>
        <end position="122"/>
    </location>
</feature>
<evidence type="ECO:0000256" key="7">
    <source>
        <dbReference type="RuleBase" id="RU363032"/>
    </source>
</evidence>
<keyword evidence="5 7" id="KW-1133">Transmembrane helix</keyword>
<dbReference type="STRING" id="360412.LARV_03594"/>
<dbReference type="PANTHER" id="PTHR43163">
    <property type="entry name" value="DIPEPTIDE TRANSPORT SYSTEM PERMEASE PROTEIN DPPB-RELATED"/>
    <property type="match status" value="1"/>
</dbReference>
<dbReference type="GO" id="GO:0055085">
    <property type="term" value="P:transmembrane transport"/>
    <property type="evidence" value="ECO:0007669"/>
    <property type="project" value="InterPro"/>
</dbReference>
<evidence type="ECO:0000256" key="6">
    <source>
        <dbReference type="ARBA" id="ARBA00023136"/>
    </source>
</evidence>
<keyword evidence="4 7" id="KW-0812">Transmembrane</keyword>
<keyword evidence="3" id="KW-1003">Cell membrane</keyword>
<dbReference type="InterPro" id="IPR045621">
    <property type="entry name" value="BPD_transp_1_N"/>
</dbReference>
<dbReference type="PANTHER" id="PTHR43163:SF6">
    <property type="entry name" value="DIPEPTIDE TRANSPORT SYSTEM PERMEASE PROTEIN DPPB-RELATED"/>
    <property type="match status" value="1"/>
</dbReference>
<keyword evidence="2 7" id="KW-0813">Transport</keyword>
<feature type="domain" description="ABC transmembrane type-1" evidence="8">
    <location>
        <begin position="95"/>
        <end position="300"/>
    </location>
</feature>
<sequence>MRRFLVRSLLQLIPTLFIASILIFAIIVLSPGDPVAMKLGTEATQEQIQAERTRLGLDKPIVVRYVVWLSDMLHFNLGYSLTNGQPVADQIGNAFPKTLQLAVISMIIAVFLGFLLGILSALRPNSILDMAITSLSSLALAIPNFWLGLMMILVFSVRLKWLPPSGTGEIEGTYILNFKYLLMPVISIAVPQIAVFARYMRSAMLDVLSTDYIRAARAKGLFESRVISHHALRNAMIPVVTIVGIQFGRLLAGAVITEAVFAYSGIGRLILVSIMNRDYPVVQSSLMLVVLIFIITNLLVDMSYGFLDPRVRVARGY</sequence>
<proteinExistence type="inferred from homology"/>
<dbReference type="OrthoDB" id="9772184at2"/>
<evidence type="ECO:0000256" key="4">
    <source>
        <dbReference type="ARBA" id="ARBA00022692"/>
    </source>
</evidence>
<dbReference type="InterPro" id="IPR035906">
    <property type="entry name" value="MetI-like_sf"/>
</dbReference>
<evidence type="ECO:0000256" key="5">
    <source>
        <dbReference type="ARBA" id="ARBA00022989"/>
    </source>
</evidence>
<dbReference type="Gene3D" id="1.10.3720.10">
    <property type="entry name" value="MetI-like"/>
    <property type="match status" value="1"/>
</dbReference>
<feature type="transmembrane region" description="Helical" evidence="7">
    <location>
        <begin position="134"/>
        <end position="157"/>
    </location>
</feature>
<protein>
    <submittedName>
        <fullName evidence="9">ABC-type dipeptide/oligopeptide/nickel transport system, permease component</fullName>
    </submittedName>
</protein>
<reference evidence="9" key="1">
    <citation type="submission" date="2015-07" db="EMBL/GenBank/DDBJ databases">
        <title>Draft Genome Sequences of Anaerolinea thermolimosa IMO-1, Bellilinea caldifistulae GOMI-1, Leptolinea tardivitalis YMTK-2, Levilinea saccharolytica KIBI-1,Longilinea arvoryzae KOME-1, Previously Described as Members of the Anaerolineaceae (Chloroflexi).</title>
        <authorList>
            <person name="Sekiguchi Y."/>
            <person name="Ohashi A."/>
            <person name="Matsuura N."/>
            <person name="Tourlousse M.D."/>
        </authorList>
    </citation>
    <scope>NUCLEOTIDE SEQUENCE [LARGE SCALE GENOMIC DNA]</scope>
    <source>
        <strain evidence="9">KOME-1</strain>
    </source>
</reference>
<feature type="transmembrane region" description="Helical" evidence="7">
    <location>
        <begin position="12"/>
        <end position="30"/>
    </location>
</feature>
<dbReference type="InterPro" id="IPR000515">
    <property type="entry name" value="MetI-like"/>
</dbReference>
<evidence type="ECO:0000256" key="3">
    <source>
        <dbReference type="ARBA" id="ARBA00022475"/>
    </source>
</evidence>
<dbReference type="GO" id="GO:0005886">
    <property type="term" value="C:plasma membrane"/>
    <property type="evidence" value="ECO:0007669"/>
    <property type="project" value="UniProtKB-SubCell"/>
</dbReference>
<dbReference type="CDD" id="cd06261">
    <property type="entry name" value="TM_PBP2"/>
    <property type="match status" value="1"/>
</dbReference>
<dbReference type="PROSITE" id="PS50928">
    <property type="entry name" value="ABC_TM1"/>
    <property type="match status" value="1"/>
</dbReference>
<comment type="subcellular location">
    <subcellularLocation>
        <location evidence="1 7">Cell membrane</location>
        <topology evidence="1 7">Multi-pass membrane protein</topology>
    </subcellularLocation>
</comment>
<organism evidence="9">
    <name type="scientific">Longilinea arvoryzae</name>
    <dbReference type="NCBI Taxonomy" id="360412"/>
    <lineage>
        <taxon>Bacteria</taxon>
        <taxon>Bacillati</taxon>
        <taxon>Chloroflexota</taxon>
        <taxon>Anaerolineae</taxon>
        <taxon>Anaerolineales</taxon>
        <taxon>Anaerolineaceae</taxon>
        <taxon>Longilinea</taxon>
    </lineage>
</organism>
<evidence type="ECO:0000259" key="8">
    <source>
        <dbReference type="PROSITE" id="PS50928"/>
    </source>
</evidence>
<dbReference type="SUPFAM" id="SSF161098">
    <property type="entry name" value="MetI-like"/>
    <property type="match status" value="1"/>
</dbReference>
<dbReference type="Pfam" id="PF00528">
    <property type="entry name" value="BPD_transp_1"/>
    <property type="match status" value="1"/>
</dbReference>
<dbReference type="Proteomes" id="UP000055060">
    <property type="component" value="Unassembled WGS sequence"/>
</dbReference>
<feature type="transmembrane region" description="Helical" evidence="7">
    <location>
        <begin position="177"/>
        <end position="197"/>
    </location>
</feature>
<evidence type="ECO:0000313" key="10">
    <source>
        <dbReference type="Proteomes" id="UP000055060"/>
    </source>
</evidence>
<evidence type="ECO:0000313" key="9">
    <source>
        <dbReference type="EMBL" id="GAP15802.1"/>
    </source>
</evidence>
<evidence type="ECO:0000256" key="2">
    <source>
        <dbReference type="ARBA" id="ARBA00022448"/>
    </source>
</evidence>
<dbReference type="RefSeq" id="WP_075074949.1">
    <property type="nucleotide sequence ID" value="NZ_DF967972.1"/>
</dbReference>
<name>A0A0S7BPP1_9CHLR</name>
<accession>A0A0S7BPP1</accession>
<keyword evidence="10" id="KW-1185">Reference proteome</keyword>
<evidence type="ECO:0000256" key="1">
    <source>
        <dbReference type="ARBA" id="ARBA00004651"/>
    </source>
</evidence>
<dbReference type="AlphaFoldDB" id="A0A0S7BPP1"/>
<feature type="transmembrane region" description="Helical" evidence="7">
    <location>
        <begin position="250"/>
        <end position="274"/>
    </location>
</feature>
<feature type="transmembrane region" description="Helical" evidence="7">
    <location>
        <begin position="286"/>
        <end position="307"/>
    </location>
</feature>
<dbReference type="EMBL" id="DF967972">
    <property type="protein sequence ID" value="GAP15802.1"/>
    <property type="molecule type" value="Genomic_DNA"/>
</dbReference>
<dbReference type="Pfam" id="PF19300">
    <property type="entry name" value="BPD_transp_1_N"/>
    <property type="match status" value="1"/>
</dbReference>
<gene>
    <name evidence="9" type="ORF">LARV_03594</name>
</gene>